<sequence length="111" mass="12408">MYVTSRQGELGVLRIVFEEQYERHLTQLALLARQPGERGREETGGDAAAAVTATCRLALAEIGRALRYLEEGRYGTCERCHADIEIERLAHQPSARFCDSCESESGRPQQP</sequence>
<keyword evidence="3" id="KW-0862">Zinc</keyword>
<dbReference type="PROSITE" id="PS01102">
    <property type="entry name" value="ZF_DKSA_1"/>
    <property type="match status" value="1"/>
</dbReference>
<name>A0ABX0XZ64_9ACTN</name>
<evidence type="ECO:0000256" key="3">
    <source>
        <dbReference type="ARBA" id="ARBA00022833"/>
    </source>
</evidence>
<protein>
    <submittedName>
        <fullName evidence="6">Conjugal transfer protein TraR</fullName>
    </submittedName>
</protein>
<dbReference type="PANTHER" id="PTHR33823">
    <property type="entry name" value="RNA POLYMERASE-BINDING TRANSCRIPTION FACTOR DKSA-RELATED"/>
    <property type="match status" value="1"/>
</dbReference>
<gene>
    <name evidence="6" type="ORF">HC031_16835</name>
</gene>
<dbReference type="PROSITE" id="PS51128">
    <property type="entry name" value="ZF_DKSA_2"/>
    <property type="match status" value="1"/>
</dbReference>
<dbReference type="Proteomes" id="UP000722989">
    <property type="component" value="Unassembled WGS sequence"/>
</dbReference>
<dbReference type="Gene3D" id="1.20.120.910">
    <property type="entry name" value="DksA, coiled-coil domain"/>
    <property type="match status" value="1"/>
</dbReference>
<dbReference type="EMBL" id="JAATVY010000011">
    <property type="protein sequence ID" value="NJC71369.1"/>
    <property type="molecule type" value="Genomic_DNA"/>
</dbReference>
<dbReference type="InterPro" id="IPR020458">
    <property type="entry name" value="Znf_DskA_TraR_CS"/>
</dbReference>
<evidence type="ECO:0000256" key="4">
    <source>
        <dbReference type="PROSITE-ProRule" id="PRU00510"/>
    </source>
</evidence>
<dbReference type="InterPro" id="IPR000962">
    <property type="entry name" value="Znf_DskA_TraR"/>
</dbReference>
<dbReference type="Pfam" id="PF01258">
    <property type="entry name" value="zf-dskA_traR"/>
    <property type="match status" value="1"/>
</dbReference>
<dbReference type="RefSeq" id="WP_167926275.1">
    <property type="nucleotide sequence ID" value="NZ_JAATVY010000011.1"/>
</dbReference>
<dbReference type="PANTHER" id="PTHR33823:SF4">
    <property type="entry name" value="GENERAL STRESS PROTEIN 16O"/>
    <property type="match status" value="1"/>
</dbReference>
<evidence type="ECO:0000259" key="5">
    <source>
        <dbReference type="Pfam" id="PF01258"/>
    </source>
</evidence>
<evidence type="ECO:0000256" key="2">
    <source>
        <dbReference type="ARBA" id="ARBA00022771"/>
    </source>
</evidence>
<reference evidence="6 7" key="1">
    <citation type="submission" date="2020-03" db="EMBL/GenBank/DDBJ databases">
        <title>WGS of the type strain of Planosporangium spp.</title>
        <authorList>
            <person name="Thawai C."/>
        </authorList>
    </citation>
    <scope>NUCLEOTIDE SEQUENCE [LARGE SCALE GENOMIC DNA]</scope>
    <source>
        <strain evidence="6 7">TBRC 5610</strain>
    </source>
</reference>
<organism evidence="6 7">
    <name type="scientific">Planosporangium thailandense</name>
    <dbReference type="NCBI Taxonomy" id="765197"/>
    <lineage>
        <taxon>Bacteria</taxon>
        <taxon>Bacillati</taxon>
        <taxon>Actinomycetota</taxon>
        <taxon>Actinomycetes</taxon>
        <taxon>Micromonosporales</taxon>
        <taxon>Micromonosporaceae</taxon>
        <taxon>Planosporangium</taxon>
    </lineage>
</organism>
<accession>A0ABX0XZ64</accession>
<evidence type="ECO:0000313" key="7">
    <source>
        <dbReference type="Proteomes" id="UP000722989"/>
    </source>
</evidence>
<evidence type="ECO:0000313" key="6">
    <source>
        <dbReference type="EMBL" id="NJC71369.1"/>
    </source>
</evidence>
<feature type="zinc finger region" description="dksA C4-type" evidence="4">
    <location>
        <begin position="77"/>
        <end position="101"/>
    </location>
</feature>
<comment type="caution">
    <text evidence="6">The sequence shown here is derived from an EMBL/GenBank/DDBJ whole genome shotgun (WGS) entry which is preliminary data.</text>
</comment>
<keyword evidence="1" id="KW-0479">Metal-binding</keyword>
<evidence type="ECO:0000256" key="1">
    <source>
        <dbReference type="ARBA" id="ARBA00022723"/>
    </source>
</evidence>
<keyword evidence="2" id="KW-0863">Zinc-finger</keyword>
<dbReference type="SUPFAM" id="SSF57716">
    <property type="entry name" value="Glucocorticoid receptor-like (DNA-binding domain)"/>
    <property type="match status" value="1"/>
</dbReference>
<feature type="domain" description="Zinc finger DksA/TraR C4-type" evidence="5">
    <location>
        <begin position="72"/>
        <end position="103"/>
    </location>
</feature>
<proteinExistence type="predicted"/>
<keyword evidence="7" id="KW-1185">Reference proteome</keyword>